<evidence type="ECO:0000313" key="1">
    <source>
        <dbReference type="Proteomes" id="UP000095283"/>
    </source>
</evidence>
<sequence length="49" mass="5613">MRIVAETSIGRVWQDNAEFSNASPRLNGTDPRLAFPLRKSRNVMLNRNL</sequence>
<organism evidence="1 2">
    <name type="scientific">Heterorhabditis bacteriophora</name>
    <name type="common">Entomopathogenic nematode worm</name>
    <dbReference type="NCBI Taxonomy" id="37862"/>
    <lineage>
        <taxon>Eukaryota</taxon>
        <taxon>Metazoa</taxon>
        <taxon>Ecdysozoa</taxon>
        <taxon>Nematoda</taxon>
        <taxon>Chromadorea</taxon>
        <taxon>Rhabditida</taxon>
        <taxon>Rhabditina</taxon>
        <taxon>Rhabditomorpha</taxon>
        <taxon>Strongyloidea</taxon>
        <taxon>Heterorhabditidae</taxon>
        <taxon>Heterorhabditis</taxon>
    </lineage>
</organism>
<dbReference type="Proteomes" id="UP000095283">
    <property type="component" value="Unplaced"/>
</dbReference>
<protein>
    <submittedName>
        <fullName evidence="2">Transposase</fullName>
    </submittedName>
</protein>
<accession>A0A1I7WAJ8</accession>
<reference evidence="2" key="1">
    <citation type="submission" date="2016-11" db="UniProtKB">
        <authorList>
            <consortium name="WormBaseParasite"/>
        </authorList>
    </citation>
    <scope>IDENTIFICATION</scope>
</reference>
<dbReference type="WBParaSite" id="Hba_01685">
    <property type="protein sequence ID" value="Hba_01685"/>
    <property type="gene ID" value="Hba_01685"/>
</dbReference>
<dbReference type="AlphaFoldDB" id="A0A1I7WAJ8"/>
<keyword evidence="1" id="KW-1185">Reference proteome</keyword>
<proteinExistence type="predicted"/>
<evidence type="ECO:0000313" key="2">
    <source>
        <dbReference type="WBParaSite" id="Hba_01685"/>
    </source>
</evidence>
<name>A0A1I7WAJ8_HETBA</name>